<dbReference type="HOGENOM" id="CLU_712069_0_0_1"/>
<evidence type="ECO:0000313" key="2">
    <source>
        <dbReference type="EMBL" id="EOA86784.1"/>
    </source>
</evidence>
<evidence type="ECO:0000313" key="3">
    <source>
        <dbReference type="Proteomes" id="UP000016935"/>
    </source>
</evidence>
<dbReference type="EMBL" id="KB908592">
    <property type="protein sequence ID" value="EOA86784.1"/>
    <property type="molecule type" value="Genomic_DNA"/>
</dbReference>
<gene>
    <name evidence="2" type="ORF">SETTUDRAFT_31103</name>
</gene>
<dbReference type="Proteomes" id="UP000016935">
    <property type="component" value="Unassembled WGS sequence"/>
</dbReference>
<reference evidence="2 3" key="1">
    <citation type="journal article" date="2012" name="PLoS Pathog.">
        <title>Diverse lifestyles and strategies of plant pathogenesis encoded in the genomes of eighteen Dothideomycetes fungi.</title>
        <authorList>
            <person name="Ohm R.A."/>
            <person name="Feau N."/>
            <person name="Henrissat B."/>
            <person name="Schoch C.L."/>
            <person name="Horwitz B.A."/>
            <person name="Barry K.W."/>
            <person name="Condon B.J."/>
            <person name="Copeland A.C."/>
            <person name="Dhillon B."/>
            <person name="Glaser F."/>
            <person name="Hesse C.N."/>
            <person name="Kosti I."/>
            <person name="LaButti K."/>
            <person name="Lindquist E.A."/>
            <person name="Lucas S."/>
            <person name="Salamov A.A."/>
            <person name="Bradshaw R.E."/>
            <person name="Ciuffetti L."/>
            <person name="Hamelin R.C."/>
            <person name="Kema G.H.J."/>
            <person name="Lawrence C."/>
            <person name="Scott J.A."/>
            <person name="Spatafora J.W."/>
            <person name="Turgeon B.G."/>
            <person name="de Wit P.J.G.M."/>
            <person name="Zhong S."/>
            <person name="Goodwin S.B."/>
            <person name="Grigoriev I.V."/>
        </authorList>
    </citation>
    <scope>NUCLEOTIDE SEQUENCE [LARGE SCALE GENOMIC DNA]</scope>
    <source>
        <strain evidence="3">28A</strain>
    </source>
</reference>
<feature type="region of interest" description="Disordered" evidence="1">
    <location>
        <begin position="297"/>
        <end position="326"/>
    </location>
</feature>
<dbReference type="GeneID" id="19403506"/>
<sequence length="388" mass="43574">MARNKKDAQPTATSTQMPTRPMGQLVQLDALIESNGVTFKFDQLPPVDDFVFGAVGTLHLKDKNTHAEKLFLGQNATRRTWALLKYWSVSAHKGSEVIFYNEMSNGLSLAVKELSEMALMYPFKVFKEKNLVQSIRHLSHFVQYIYLYTGKVSKVFPVSLLTAEEVLLSAVGTIYTAYEKKGGVEVIPDCHGPGPFDDVSLDDDQIPLLDKDAIRKAALNSAEQVIESSPDPELPDIYAPGPSTEYKGKGKQKETDPIDSDDDGDAQSVISKGRHDMALGRSERGLTPLTDVLSGIKRKADGEEPYHQYRRLKNRKQKELQREKELQKQLKEIQARKPTYDREMQMLLDQQSKDELVRWALANSVEGSEENDEEEENNGQPNASLGDE</sequence>
<feature type="region of interest" description="Disordered" evidence="1">
    <location>
        <begin position="223"/>
        <end position="267"/>
    </location>
</feature>
<protein>
    <submittedName>
        <fullName evidence="2">Uncharacterized protein</fullName>
    </submittedName>
</protein>
<organism evidence="2 3">
    <name type="scientific">Exserohilum turcicum (strain 28A)</name>
    <name type="common">Northern leaf blight fungus</name>
    <name type="synonym">Setosphaeria turcica</name>
    <dbReference type="NCBI Taxonomy" id="671987"/>
    <lineage>
        <taxon>Eukaryota</taxon>
        <taxon>Fungi</taxon>
        <taxon>Dikarya</taxon>
        <taxon>Ascomycota</taxon>
        <taxon>Pezizomycotina</taxon>
        <taxon>Dothideomycetes</taxon>
        <taxon>Pleosporomycetidae</taxon>
        <taxon>Pleosporales</taxon>
        <taxon>Pleosporineae</taxon>
        <taxon>Pleosporaceae</taxon>
        <taxon>Exserohilum</taxon>
    </lineage>
</organism>
<dbReference type="RefSeq" id="XP_008025023.1">
    <property type="nucleotide sequence ID" value="XM_008026832.1"/>
</dbReference>
<keyword evidence="3" id="KW-1185">Reference proteome</keyword>
<evidence type="ECO:0000256" key="1">
    <source>
        <dbReference type="SAM" id="MobiDB-lite"/>
    </source>
</evidence>
<feature type="region of interest" description="Disordered" evidence="1">
    <location>
        <begin position="361"/>
        <end position="388"/>
    </location>
</feature>
<feature type="compositionally biased region" description="Basic and acidic residues" evidence="1">
    <location>
        <begin position="246"/>
        <end position="256"/>
    </location>
</feature>
<accession>R0KBL3</accession>
<dbReference type="AlphaFoldDB" id="R0KBL3"/>
<proteinExistence type="predicted"/>
<dbReference type="OrthoDB" id="3807023at2759"/>
<feature type="compositionally biased region" description="Acidic residues" evidence="1">
    <location>
        <begin position="367"/>
        <end position="377"/>
    </location>
</feature>
<reference evidence="2 3" key="2">
    <citation type="journal article" date="2013" name="PLoS Genet.">
        <title>Comparative genome structure, secondary metabolite, and effector coding capacity across Cochliobolus pathogens.</title>
        <authorList>
            <person name="Condon B.J."/>
            <person name="Leng Y."/>
            <person name="Wu D."/>
            <person name="Bushley K.E."/>
            <person name="Ohm R.A."/>
            <person name="Otillar R."/>
            <person name="Martin J."/>
            <person name="Schackwitz W."/>
            <person name="Grimwood J."/>
            <person name="MohdZainudin N."/>
            <person name="Xue C."/>
            <person name="Wang R."/>
            <person name="Manning V.A."/>
            <person name="Dhillon B."/>
            <person name="Tu Z.J."/>
            <person name="Steffenson B.J."/>
            <person name="Salamov A."/>
            <person name="Sun H."/>
            <person name="Lowry S."/>
            <person name="LaButti K."/>
            <person name="Han J."/>
            <person name="Copeland A."/>
            <person name="Lindquist E."/>
            <person name="Barry K."/>
            <person name="Schmutz J."/>
            <person name="Baker S.E."/>
            <person name="Ciuffetti L.M."/>
            <person name="Grigoriev I.V."/>
            <person name="Zhong S."/>
            <person name="Turgeon B.G."/>
        </authorList>
    </citation>
    <scope>NUCLEOTIDE SEQUENCE [LARGE SCALE GENOMIC DNA]</scope>
    <source>
        <strain evidence="3">28A</strain>
    </source>
</reference>
<name>R0KBL3_EXST2</name>
<feature type="compositionally biased region" description="Basic and acidic residues" evidence="1">
    <location>
        <begin position="317"/>
        <end position="326"/>
    </location>
</feature>
<feature type="compositionally biased region" description="Basic and acidic residues" evidence="1">
    <location>
        <begin position="298"/>
        <end position="307"/>
    </location>
</feature>
<feature type="region of interest" description="Disordered" evidence="1">
    <location>
        <begin position="1"/>
        <end position="20"/>
    </location>
</feature>